<organism evidence="5 6">
    <name type="scientific">Capillimicrobium parvum</name>
    <dbReference type="NCBI Taxonomy" id="2884022"/>
    <lineage>
        <taxon>Bacteria</taxon>
        <taxon>Bacillati</taxon>
        <taxon>Actinomycetota</taxon>
        <taxon>Thermoleophilia</taxon>
        <taxon>Solirubrobacterales</taxon>
        <taxon>Capillimicrobiaceae</taxon>
        <taxon>Capillimicrobium</taxon>
    </lineage>
</organism>
<proteinExistence type="inferred from homology"/>
<dbReference type="KEGG" id="sbae:DSM104329_03553"/>
<feature type="domain" description="OmpR/PhoB-type" evidence="3">
    <location>
        <begin position="791"/>
        <end position="864"/>
    </location>
</feature>
<dbReference type="InterPro" id="IPR005158">
    <property type="entry name" value="BTAD"/>
</dbReference>
<dbReference type="Pfam" id="PF25873">
    <property type="entry name" value="WHD_MalT"/>
    <property type="match status" value="1"/>
</dbReference>
<dbReference type="EMBL" id="CP087164">
    <property type="protein sequence ID" value="UGS37139.1"/>
    <property type="molecule type" value="Genomic_DNA"/>
</dbReference>
<dbReference type="AlphaFoldDB" id="A0A9E7C1X3"/>
<evidence type="ECO:0000256" key="1">
    <source>
        <dbReference type="ARBA" id="ARBA00005820"/>
    </source>
</evidence>
<dbReference type="InterPro" id="IPR016032">
    <property type="entry name" value="Sig_transdc_resp-reg_C-effctor"/>
</dbReference>
<dbReference type="Pfam" id="PF00486">
    <property type="entry name" value="Trans_reg_C"/>
    <property type="match status" value="1"/>
</dbReference>
<dbReference type="PANTHER" id="PTHR35807">
    <property type="entry name" value="TRANSCRIPTIONAL REGULATOR REDD-RELATED"/>
    <property type="match status" value="1"/>
</dbReference>
<sequence length="1013" mass="108442">MSQDGRTGSRGRRSVIQSKLAVPPLSERLVARPRVSGLLAGIVDAHPLVWVCATAGSGKTTAVVEATAALDRPVAWLTLDDTDAAPGRLLTYLEAALARPVPRASDVAGAALAAGIPHAEAAGLLAEAAEGARLVLVVDELERLADAPEALAVLAAFVRYAPAAMRVVLVSRVDVQLDLGAAGALGRAAAIGEGALAFTEAEAAQALARGGIDTVDPAHAVQVTGGWVTGVLFEAWRSAEHVPGSGGEADPLSGYLASQILGHLEPADRDFLEATSLLDEVTPARAEALGQPGAGDRLVALRARHLPVVWEPGGLRMRCHPRFREYLVERLERRGGEDVRALRCAYGDLLMAERHHEDAAEQFLRVGERERALPAVEAVVEAVVERLDFAVAERLLDEVAPVAPPLGPLTVAELMLAIGGEDYRRGGRLGDRLDAAGERERLARTSSMAAALLAWCYWHLGRDADARAVVAAAEPSPEVDALHYLLRLVDHEGSPVPPEGPALSGGPLDALVRRVNYAHGLVREAGQSPASSWAEAVTTPWRVGSLRASGRTDQALDLYRAHPRAWAPAWMHGIVGPELIIDVGDVAEAREVLLRGREDIRASGSLVFDVLNRLIEARLELRLCHDPDAALAILDAVDADPVGGRYGFLAEQSDTWRGLALLMRSPGAEALTVLERAVERMRASGRIIELPTAAILLAEARWRAGDEDGADAAADLALEAATRHGSNHHLLQALADFPAVVARRLDAEAGADSRWHELGRALMAEGVAIDLPARTTIRLAEFGTARIEVDGHEVRPRIAKSVALLAYLAAAPGHAADRDRLLDALFGGRSDESTRAYLRQAVHRLREVLPEGVGPCLDGSQVRFDAEVDLRSESDELTGRLREAARLQGEEQLAAILDALAIAERGEYLPAIPAPWADERRERLVELVGEARVEAAHLAFATGRYRQAEELVEAALAADPFRESAWRLVMRIAGATGDEDRVIAAYRRCRRALGELGTQPSPSTRQLLVALRR</sequence>
<dbReference type="InterPro" id="IPR051677">
    <property type="entry name" value="AfsR-DnrI-RedD_regulator"/>
</dbReference>
<dbReference type="GO" id="GO:0003677">
    <property type="term" value="F:DNA binding"/>
    <property type="evidence" value="ECO:0007669"/>
    <property type="project" value="UniProtKB-KW"/>
</dbReference>
<dbReference type="SUPFAM" id="SSF48452">
    <property type="entry name" value="TPR-like"/>
    <property type="match status" value="1"/>
</dbReference>
<dbReference type="SUPFAM" id="SSF52540">
    <property type="entry name" value="P-loop containing nucleoside triphosphate hydrolases"/>
    <property type="match status" value="1"/>
</dbReference>
<dbReference type="GO" id="GO:0006355">
    <property type="term" value="P:regulation of DNA-templated transcription"/>
    <property type="evidence" value="ECO:0007669"/>
    <property type="project" value="InterPro"/>
</dbReference>
<accession>A0A9E7C1X3</accession>
<dbReference type="InterPro" id="IPR059106">
    <property type="entry name" value="WHD_MalT"/>
</dbReference>
<keyword evidence="2" id="KW-0238">DNA-binding</keyword>
<evidence type="ECO:0000313" key="6">
    <source>
        <dbReference type="Proteomes" id="UP001162834"/>
    </source>
</evidence>
<dbReference type="Pfam" id="PF03704">
    <property type="entry name" value="BTAD"/>
    <property type="match status" value="1"/>
</dbReference>
<protein>
    <submittedName>
        <fullName evidence="5">HTH-type transcriptional regulator MalT</fullName>
    </submittedName>
</protein>
<reference evidence="5" key="1">
    <citation type="journal article" date="2022" name="Int. J. Syst. Evol. Microbiol.">
        <title>Pseudomonas aegrilactucae sp. nov. and Pseudomonas morbosilactucae sp. nov., pathogens causing bacterial rot of lettuce in Japan.</title>
        <authorList>
            <person name="Sawada H."/>
            <person name="Fujikawa T."/>
            <person name="Satou M."/>
        </authorList>
    </citation>
    <scope>NUCLEOTIDE SEQUENCE</scope>
    <source>
        <strain evidence="5">0166_1</strain>
    </source>
</reference>
<evidence type="ECO:0000256" key="2">
    <source>
        <dbReference type="ARBA" id="ARBA00023125"/>
    </source>
</evidence>
<dbReference type="Gene3D" id="1.25.40.10">
    <property type="entry name" value="Tetratricopeptide repeat domain"/>
    <property type="match status" value="2"/>
</dbReference>
<dbReference type="InterPro" id="IPR001867">
    <property type="entry name" value="OmpR/PhoB-type_DNA-bd"/>
</dbReference>
<gene>
    <name evidence="5" type="primary">malT_3</name>
    <name evidence="5" type="ORF">DSM104329_03553</name>
</gene>
<feature type="domain" description="Bacterial transcriptional activator" evidence="4">
    <location>
        <begin position="868"/>
        <end position="1012"/>
    </location>
</feature>
<evidence type="ECO:0000313" key="5">
    <source>
        <dbReference type="EMBL" id="UGS37139.1"/>
    </source>
</evidence>
<evidence type="ECO:0000259" key="4">
    <source>
        <dbReference type="SMART" id="SM01043"/>
    </source>
</evidence>
<dbReference type="InterPro" id="IPR036388">
    <property type="entry name" value="WH-like_DNA-bd_sf"/>
</dbReference>
<comment type="similarity">
    <text evidence="1">Belongs to the AfsR/DnrI/RedD regulatory family.</text>
</comment>
<evidence type="ECO:0000259" key="3">
    <source>
        <dbReference type="SMART" id="SM00862"/>
    </source>
</evidence>
<dbReference type="SUPFAM" id="SSF46894">
    <property type="entry name" value="C-terminal effector domain of the bipartite response regulators"/>
    <property type="match status" value="1"/>
</dbReference>
<dbReference type="SMART" id="SM00862">
    <property type="entry name" value="Trans_reg_C"/>
    <property type="match status" value="1"/>
</dbReference>
<dbReference type="InterPro" id="IPR027417">
    <property type="entry name" value="P-loop_NTPase"/>
</dbReference>
<dbReference type="Gene3D" id="1.10.10.10">
    <property type="entry name" value="Winged helix-like DNA-binding domain superfamily/Winged helix DNA-binding domain"/>
    <property type="match status" value="1"/>
</dbReference>
<name>A0A9E7C1X3_9ACTN</name>
<keyword evidence="6" id="KW-1185">Reference proteome</keyword>
<dbReference type="SMART" id="SM01043">
    <property type="entry name" value="BTAD"/>
    <property type="match status" value="1"/>
</dbReference>
<dbReference type="InterPro" id="IPR011990">
    <property type="entry name" value="TPR-like_helical_dom_sf"/>
</dbReference>
<dbReference type="Proteomes" id="UP001162834">
    <property type="component" value="Chromosome"/>
</dbReference>
<dbReference type="GO" id="GO:0000160">
    <property type="term" value="P:phosphorelay signal transduction system"/>
    <property type="evidence" value="ECO:0007669"/>
    <property type="project" value="InterPro"/>
</dbReference>
<dbReference type="RefSeq" id="WP_259311202.1">
    <property type="nucleotide sequence ID" value="NZ_CP087164.1"/>
</dbReference>